<evidence type="ECO:0000256" key="1">
    <source>
        <dbReference type="SAM" id="Phobius"/>
    </source>
</evidence>
<keyword evidence="3" id="KW-1185">Reference proteome</keyword>
<keyword evidence="1" id="KW-0472">Membrane</keyword>
<reference evidence="2 3" key="1">
    <citation type="submission" date="2024-04" db="EMBL/GenBank/DDBJ databases">
        <title>Human intestinal bacterial collection.</title>
        <authorList>
            <person name="Pauvert C."/>
            <person name="Hitch T.C.A."/>
            <person name="Clavel T."/>
        </authorList>
    </citation>
    <scope>NUCLEOTIDE SEQUENCE [LARGE SCALE GENOMIC DNA]</scope>
    <source>
        <strain evidence="2 3">CLA-KB-H42</strain>
    </source>
</reference>
<feature type="transmembrane region" description="Helical" evidence="1">
    <location>
        <begin position="58"/>
        <end position="77"/>
    </location>
</feature>
<accession>A0ABV1JDK6</accession>
<sequence>MNQAVQERTASKAALRAARIALAAVFVVNVQCAVQFVLWPDAFAPAYELAGFEGRIAMQGLGVAFLMWNATYPLAIANPVKHRALFGVVLAQQAIGLIGESAILASIPAGHELLASSILRFVAFDGAGLIAMALAFVALSVSLKRRKAA</sequence>
<keyword evidence="1" id="KW-0812">Transmembrane</keyword>
<evidence type="ECO:0000313" key="2">
    <source>
        <dbReference type="EMBL" id="MEQ3363166.1"/>
    </source>
</evidence>
<protein>
    <submittedName>
        <fullName evidence="2">Uncharacterized protein</fullName>
    </submittedName>
</protein>
<evidence type="ECO:0000313" key="3">
    <source>
        <dbReference type="Proteomes" id="UP001487305"/>
    </source>
</evidence>
<gene>
    <name evidence="2" type="ORF">AAA083_09290</name>
</gene>
<name>A0ABV1JDK6_9ACTN</name>
<keyword evidence="1" id="KW-1133">Transmembrane helix</keyword>
<feature type="transmembrane region" description="Helical" evidence="1">
    <location>
        <begin position="84"/>
        <end position="109"/>
    </location>
</feature>
<dbReference type="RefSeq" id="WP_102375948.1">
    <property type="nucleotide sequence ID" value="NZ_DBFADM010000039.1"/>
</dbReference>
<feature type="transmembrane region" description="Helical" evidence="1">
    <location>
        <begin position="20"/>
        <end position="38"/>
    </location>
</feature>
<feature type="transmembrane region" description="Helical" evidence="1">
    <location>
        <begin position="121"/>
        <end position="143"/>
    </location>
</feature>
<proteinExistence type="predicted"/>
<organism evidence="2 3">
    <name type="scientific">Raoultibacter massiliensis</name>
    <dbReference type="NCBI Taxonomy" id="1852371"/>
    <lineage>
        <taxon>Bacteria</taxon>
        <taxon>Bacillati</taxon>
        <taxon>Actinomycetota</taxon>
        <taxon>Coriobacteriia</taxon>
        <taxon>Eggerthellales</taxon>
        <taxon>Eggerthellaceae</taxon>
        <taxon>Raoultibacter</taxon>
    </lineage>
</organism>
<dbReference type="Proteomes" id="UP001487305">
    <property type="component" value="Unassembled WGS sequence"/>
</dbReference>
<dbReference type="EMBL" id="JBBNOP010000007">
    <property type="protein sequence ID" value="MEQ3363166.1"/>
    <property type="molecule type" value="Genomic_DNA"/>
</dbReference>
<comment type="caution">
    <text evidence="2">The sequence shown here is derived from an EMBL/GenBank/DDBJ whole genome shotgun (WGS) entry which is preliminary data.</text>
</comment>